<protein>
    <recommendedName>
        <fullName evidence="3">RHS repeat-associated core domain-containing protein</fullName>
    </recommendedName>
</protein>
<evidence type="ECO:0000313" key="2">
    <source>
        <dbReference type="Proteomes" id="UP000199031"/>
    </source>
</evidence>
<accession>A0A1I5ZD43</accession>
<dbReference type="STRING" id="1465490.SAMN05444277_11950"/>
<proteinExistence type="predicted"/>
<dbReference type="Proteomes" id="UP000199031">
    <property type="component" value="Unassembled WGS sequence"/>
</dbReference>
<name>A0A1I5ZD43_9BACT</name>
<dbReference type="EMBL" id="FOXQ01000019">
    <property type="protein sequence ID" value="SFQ54373.1"/>
    <property type="molecule type" value="Genomic_DNA"/>
</dbReference>
<organism evidence="1 2">
    <name type="scientific">Parafilimonas terrae</name>
    <dbReference type="NCBI Taxonomy" id="1465490"/>
    <lineage>
        <taxon>Bacteria</taxon>
        <taxon>Pseudomonadati</taxon>
        <taxon>Bacteroidota</taxon>
        <taxon>Chitinophagia</taxon>
        <taxon>Chitinophagales</taxon>
        <taxon>Chitinophagaceae</taxon>
        <taxon>Parafilimonas</taxon>
    </lineage>
</organism>
<dbReference type="AlphaFoldDB" id="A0A1I5ZD43"/>
<evidence type="ECO:0008006" key="3">
    <source>
        <dbReference type="Google" id="ProtNLM"/>
    </source>
</evidence>
<sequence>MQMPMRTYTATSSLSYRYGMNGQEKSTEIESNGNSYTAEFWQYDARIGRRWNTDPVKKYYESPYAAFGNNPISFTDRNGDYTLDVKSRVFDVNGKRKGQKGFDANNMLALFSAYSIEKTGANDANGNPTERRYSIFSSDFNNKYSISTDQAYGYLNGARISRLPASVIAINNNSPFFNNAIATINIQTLESLRQEAVSTLKGRWLSPLDFDKLKYFNNGSKYDIKSKQLRSFTYTYLEGVGLTESDYIGNVFYGSVISNFESLSSALHDGDLLQRTGVDDVFDSHAIIVGYKFGKKALTLSTFQSVQRVQLDKFSTSQGRYSQQYNLSINKGSKWQDQTINTNNY</sequence>
<dbReference type="Gene3D" id="2.180.10.10">
    <property type="entry name" value="RHS repeat-associated core"/>
    <property type="match status" value="1"/>
</dbReference>
<reference evidence="1 2" key="1">
    <citation type="submission" date="2016-10" db="EMBL/GenBank/DDBJ databases">
        <authorList>
            <person name="de Groot N.N."/>
        </authorList>
    </citation>
    <scope>NUCLEOTIDE SEQUENCE [LARGE SCALE GENOMIC DNA]</scope>
    <source>
        <strain evidence="1 2">DSM 28286</strain>
    </source>
</reference>
<gene>
    <name evidence="1" type="ORF">SAMN05444277_11950</name>
</gene>
<evidence type="ECO:0000313" key="1">
    <source>
        <dbReference type="EMBL" id="SFQ54373.1"/>
    </source>
</evidence>
<keyword evidence="2" id="KW-1185">Reference proteome</keyword>